<gene>
    <name evidence="1" type="ORF">S01H4_59610</name>
</gene>
<evidence type="ECO:0000313" key="1">
    <source>
        <dbReference type="EMBL" id="GAH09793.1"/>
    </source>
</evidence>
<feature type="non-terminal residue" evidence="1">
    <location>
        <position position="98"/>
    </location>
</feature>
<dbReference type="EMBL" id="BART01034986">
    <property type="protein sequence ID" value="GAH09793.1"/>
    <property type="molecule type" value="Genomic_DNA"/>
</dbReference>
<evidence type="ECO:0008006" key="2">
    <source>
        <dbReference type="Google" id="ProtNLM"/>
    </source>
</evidence>
<proteinExistence type="predicted"/>
<name>X1EMA1_9ZZZZ</name>
<reference evidence="1" key="1">
    <citation type="journal article" date="2014" name="Front. Microbiol.">
        <title>High frequency of phylogenetically diverse reductive dehalogenase-homologous genes in deep subseafloor sedimentary metagenomes.</title>
        <authorList>
            <person name="Kawai M."/>
            <person name="Futagami T."/>
            <person name="Toyoda A."/>
            <person name="Takaki Y."/>
            <person name="Nishi S."/>
            <person name="Hori S."/>
            <person name="Arai W."/>
            <person name="Tsubouchi T."/>
            <person name="Morono Y."/>
            <person name="Uchiyama I."/>
            <person name="Ito T."/>
            <person name="Fujiyama A."/>
            <person name="Inagaki F."/>
            <person name="Takami H."/>
        </authorList>
    </citation>
    <scope>NUCLEOTIDE SEQUENCE</scope>
    <source>
        <strain evidence="1">Expedition CK06-06</strain>
    </source>
</reference>
<protein>
    <recommendedName>
        <fullName evidence="2">Lipocalin-like domain-containing protein</fullName>
    </recommendedName>
</protein>
<comment type="caution">
    <text evidence="1">The sequence shown here is derived from an EMBL/GenBank/DDBJ whole genome shotgun (WGS) entry which is preliminary data.</text>
</comment>
<dbReference type="AlphaFoldDB" id="X1EMA1"/>
<organism evidence="1">
    <name type="scientific">marine sediment metagenome</name>
    <dbReference type="NCBI Taxonomy" id="412755"/>
    <lineage>
        <taxon>unclassified sequences</taxon>
        <taxon>metagenomes</taxon>
        <taxon>ecological metagenomes</taxon>
    </lineage>
</organism>
<sequence length="98" mass="10939">MKKMKYILIMVMAVMLAVSCIEDEFGRVAGTWVQQSSTSSVLNKIPPDPSVEWETTTIFKTNQTGSIDRNGIDTNGDKVGYSTNRFKYHVLMGTLTIT</sequence>
<dbReference type="PROSITE" id="PS51257">
    <property type="entry name" value="PROKAR_LIPOPROTEIN"/>
    <property type="match status" value="1"/>
</dbReference>
<accession>X1EMA1</accession>